<dbReference type="CDD" id="cd01380">
    <property type="entry name" value="MYSc_Myo5"/>
    <property type="match status" value="1"/>
</dbReference>
<keyword evidence="5 8" id="KW-0518">Myosin</keyword>
<protein>
    <recommendedName>
        <fullName evidence="14">Myosin motor domain-containing protein</fullName>
    </recommendedName>
</protein>
<dbReference type="GO" id="GO:0016020">
    <property type="term" value="C:membrane"/>
    <property type="evidence" value="ECO:0007669"/>
    <property type="project" value="TreeGrafter"/>
</dbReference>
<evidence type="ECO:0000256" key="5">
    <source>
        <dbReference type="ARBA" id="ARBA00023123"/>
    </source>
</evidence>
<evidence type="ECO:0000259" key="10">
    <source>
        <dbReference type="PROSITE" id="PS51126"/>
    </source>
</evidence>
<evidence type="ECO:0000256" key="1">
    <source>
        <dbReference type="ARBA" id="ARBA00008314"/>
    </source>
</evidence>
<dbReference type="Gene3D" id="1.20.5.190">
    <property type="match status" value="1"/>
</dbReference>
<feature type="domain" description="Dilute" evidence="10">
    <location>
        <begin position="1265"/>
        <end position="1450"/>
    </location>
</feature>
<dbReference type="FunFam" id="1.10.10.820:FF:000001">
    <property type="entry name" value="Myosin heavy chain"/>
    <property type="match status" value="1"/>
</dbReference>
<dbReference type="Gene3D" id="1.20.120.720">
    <property type="entry name" value="Myosin VI head, motor domain, U50 subdomain"/>
    <property type="match status" value="1"/>
</dbReference>
<gene>
    <name evidence="12" type="ORF">CANINC_001413</name>
</gene>
<evidence type="ECO:0000256" key="7">
    <source>
        <dbReference type="ARBA" id="ARBA00023203"/>
    </source>
</evidence>
<dbReference type="InterPro" id="IPR036103">
    <property type="entry name" value="MYSc_Myo5"/>
</dbReference>
<evidence type="ECO:0000256" key="6">
    <source>
        <dbReference type="ARBA" id="ARBA00023175"/>
    </source>
</evidence>
<evidence type="ECO:0000256" key="8">
    <source>
        <dbReference type="PROSITE-ProRule" id="PRU00782"/>
    </source>
</evidence>
<comment type="similarity">
    <text evidence="1 8">Belongs to the TRAFAC class myosin-kinesin ATPase superfamily. Myosin family.</text>
</comment>
<dbReference type="Gene3D" id="6.20.240.20">
    <property type="match status" value="1"/>
</dbReference>
<comment type="caution">
    <text evidence="12">The sequence shown here is derived from an EMBL/GenBank/DDBJ whole genome shotgun (WGS) entry which is preliminary data.</text>
</comment>
<dbReference type="Gene3D" id="1.10.10.820">
    <property type="match status" value="1"/>
</dbReference>
<dbReference type="InterPro" id="IPR001609">
    <property type="entry name" value="Myosin_head_motor_dom-like"/>
</dbReference>
<keyword evidence="4 9" id="KW-0175">Coiled coil</keyword>
<dbReference type="SMART" id="SM00015">
    <property type="entry name" value="IQ"/>
    <property type="match status" value="4"/>
</dbReference>
<dbReference type="PANTHER" id="PTHR13140">
    <property type="entry name" value="MYOSIN"/>
    <property type="match status" value="1"/>
</dbReference>
<evidence type="ECO:0008006" key="14">
    <source>
        <dbReference type="Google" id="ProtNLM"/>
    </source>
</evidence>
<dbReference type="GO" id="GO:0005524">
    <property type="term" value="F:ATP binding"/>
    <property type="evidence" value="ECO:0007669"/>
    <property type="project" value="UniProtKB-UniRule"/>
</dbReference>
<dbReference type="SMART" id="SM00242">
    <property type="entry name" value="MYSc"/>
    <property type="match status" value="1"/>
</dbReference>
<keyword evidence="3 8" id="KW-0067">ATP-binding</keyword>
<sequence>MKLENGTNCWIPNGKFGWLSATVNKVEFDTNKGSYRIELRYDDDRTDDTNPIVIHTKELNETDEKLPKLKNIDDTVDDLTTLPHLNEPSVLNSVKLRYQKKIIYTFSGVVLIAMNPFEKVEQLYTSSMICAYRNAQMSDNPPHLFAIANESYKSLRESGRNQSIIVSGESGAGKTVSARYIMRFFASVHANGRHSDTTQIENQILATNPIMEAFGNAKTIRNDNSSRFGKYLRISFNREHVICGAIIQTYLLERSRLVYQAPHERNYHIFYQMLKGLPEEMMKEFGLLDAKYFHYLYQGDTTEVRDVDDKEEFNITCCALETIGLDKTKRYEVFKILAALLHIGNINIENFRNEAVLDNSDPHLTFATELLGLSKQEFAKWIIKKKISTRSDNIASSLKFHEAIVARDSISKYLYSMLFDWLVRYINNDLSSSEPNSQEEGFIGVLDIYGFEHFDTNSFEQFCINYANEKLQQEFTHHVFKLQQEEYVKEGIEWSFITYLDNQPCIDLIENNDGIISLLDEQCTLPSGSDNSWAEKMFHMYKSTPYNKVFKKARFGNDKFVVSHYALGVSYNVDGFIEKNRDSVSDAQNEILKATKNSFLREILKVMGDAASFATENRTRNIRNNKKPTLGSIFKKSLNELMATINSTDAHYIRCIKPNEQKVAWMFDNPMVLSQLRACGVLETIRISLLGFPSKYTYQDFVQRFKILLNAIDLKMIQTTVSIDSTIAKKLSMKLLTSLIEDKQSYQAGKTKLFFRSGVLGQLEIHKANKLNTSCIIIQKNIRAYLARKIWNEARTSLVRTQSLIRGNLIRDRLDCQISSIIYVQSLCRKWKTVNNVKNLIYLITILQSHFRGIKSRADVAELEEKLKKEKLKEEHLRQEKLLQEKFEQDNAQNVINEENIILKKQEDDREKMIADVRLLSPTIFPFTPADATPLDIGANNRTENTLTKITTDVVLEEHAETGSFTSRSTTLIETAKDTEKDREKWIKILACLPPDVTKESIVGMAPPSCSKLLADQVVKKMKNISDKVDGMQIDDPENIFLTTRIKASLKNDIESFKHIARRAKHADPDEIITSKRNVIADSIVFDKGLSIQEHLDRSFRSSYADLKEYMNSSNIAPNLTASLLLSQLESPIDDSRVPVEMGELVYPSRLVNLLLMNMWSQGFVDQATIFLERCLNIFKSELVHEDDIENVINKGTYLLNNVNRIRLKIATERNKAIHDFNTEVRGIERKKYLKMLLIVKRFCDTTFGQMYHLWMGKIFCDLDKKLLHAIAVDDTVYAVQQNAHKYFKYMIQRGAKYKMLDLIHIFNNVYLSLKINGFDEDITKSVLKDLLTYVDVTAFNKLMKNPQFLNISKSDLMKSNMSILLEWCTDRHITDAPTRLMHILTLSQVLQIKSLGLAKVDSLMEHTQDLTMPQLRRIIEESENYTTWTSEKSHLGKDTEIVDDDGLKNVLIPVDDGMFESMPLKML</sequence>
<feature type="region of interest" description="Actin-binding" evidence="8">
    <location>
        <begin position="638"/>
        <end position="660"/>
    </location>
</feature>
<keyword evidence="7 8" id="KW-0009">Actin-binding</keyword>
<dbReference type="Pfam" id="PF00612">
    <property type="entry name" value="IQ"/>
    <property type="match status" value="1"/>
</dbReference>
<dbReference type="PROSITE" id="PS50096">
    <property type="entry name" value="IQ"/>
    <property type="match status" value="1"/>
</dbReference>
<evidence type="ECO:0000259" key="11">
    <source>
        <dbReference type="PROSITE" id="PS51456"/>
    </source>
</evidence>
<dbReference type="GO" id="GO:0016459">
    <property type="term" value="C:myosin complex"/>
    <property type="evidence" value="ECO:0007669"/>
    <property type="project" value="UniProtKB-KW"/>
</dbReference>
<feature type="coiled-coil region" evidence="9">
    <location>
        <begin position="860"/>
        <end position="889"/>
    </location>
</feature>
<dbReference type="GO" id="GO:0000146">
    <property type="term" value="F:microfilament motor activity"/>
    <property type="evidence" value="ECO:0007669"/>
    <property type="project" value="TreeGrafter"/>
</dbReference>
<accession>A0A4T0X5G8</accession>
<dbReference type="InterPro" id="IPR002710">
    <property type="entry name" value="Dilute_dom"/>
</dbReference>
<evidence type="ECO:0000313" key="13">
    <source>
        <dbReference type="Proteomes" id="UP000307173"/>
    </source>
</evidence>
<dbReference type="GO" id="GO:0005737">
    <property type="term" value="C:cytoplasm"/>
    <property type="evidence" value="ECO:0007669"/>
    <property type="project" value="TreeGrafter"/>
</dbReference>
<name>A0A4T0X5G8_9ASCO</name>
<evidence type="ECO:0000256" key="2">
    <source>
        <dbReference type="ARBA" id="ARBA00022741"/>
    </source>
</evidence>
<dbReference type="SUPFAM" id="SSF50084">
    <property type="entry name" value="Myosin S1 fragment, N-terminal domain"/>
    <property type="match status" value="1"/>
</dbReference>
<dbReference type="PANTHER" id="PTHR13140:SF706">
    <property type="entry name" value="DILUTE CLASS UNCONVENTIONAL MYOSIN, ISOFORM C"/>
    <property type="match status" value="1"/>
</dbReference>
<dbReference type="SMART" id="SM01132">
    <property type="entry name" value="DIL"/>
    <property type="match status" value="1"/>
</dbReference>
<organism evidence="12 13">
    <name type="scientific">Pichia inconspicua</name>
    <dbReference type="NCBI Taxonomy" id="52247"/>
    <lineage>
        <taxon>Eukaryota</taxon>
        <taxon>Fungi</taxon>
        <taxon>Dikarya</taxon>
        <taxon>Ascomycota</taxon>
        <taxon>Saccharomycotina</taxon>
        <taxon>Pichiomycetes</taxon>
        <taxon>Pichiales</taxon>
        <taxon>Pichiaceae</taxon>
        <taxon>Pichia</taxon>
    </lineage>
</organism>
<evidence type="ECO:0000256" key="9">
    <source>
        <dbReference type="SAM" id="Coils"/>
    </source>
</evidence>
<dbReference type="OrthoDB" id="6108017at2759"/>
<proteinExistence type="inferred from homology"/>
<evidence type="ECO:0000256" key="3">
    <source>
        <dbReference type="ARBA" id="ARBA00022840"/>
    </source>
</evidence>
<dbReference type="PRINTS" id="PR00193">
    <property type="entry name" value="MYOSINHEAVY"/>
</dbReference>
<evidence type="ECO:0000256" key="4">
    <source>
        <dbReference type="ARBA" id="ARBA00023054"/>
    </source>
</evidence>
<feature type="domain" description="Myosin motor" evidence="11">
    <location>
        <begin position="74"/>
        <end position="768"/>
    </location>
</feature>
<dbReference type="PROSITE" id="PS51456">
    <property type="entry name" value="MYOSIN_MOTOR"/>
    <property type="match status" value="1"/>
</dbReference>
<dbReference type="Pfam" id="PF01843">
    <property type="entry name" value="DIL"/>
    <property type="match status" value="1"/>
</dbReference>
<keyword evidence="2 8" id="KW-0547">Nucleotide-binding</keyword>
<dbReference type="GO" id="GO:0007015">
    <property type="term" value="P:actin filament organization"/>
    <property type="evidence" value="ECO:0007669"/>
    <property type="project" value="TreeGrafter"/>
</dbReference>
<dbReference type="STRING" id="52247.A0A4T0X5G8"/>
<reference evidence="12 13" key="1">
    <citation type="journal article" date="2019" name="Front. Genet.">
        <title>Whole-Genome Sequencing of the Opportunistic Yeast Pathogen Candida inconspicua Uncovers Its Hybrid Origin.</title>
        <authorList>
            <person name="Mixao V."/>
            <person name="Hansen A.P."/>
            <person name="Saus E."/>
            <person name="Boekhout T."/>
            <person name="Lass-Florl C."/>
            <person name="Gabaldon T."/>
        </authorList>
    </citation>
    <scope>NUCLEOTIDE SEQUENCE [LARGE SCALE GENOMIC DNA]</scope>
    <source>
        <strain evidence="12 13">CBS 180</strain>
    </source>
</reference>
<keyword evidence="6 8" id="KW-0505">Motor protein</keyword>
<dbReference type="InterPro" id="IPR000048">
    <property type="entry name" value="IQ_motif_EF-hand-BS"/>
</dbReference>
<dbReference type="InterPro" id="IPR027417">
    <property type="entry name" value="P-loop_NTPase"/>
</dbReference>
<dbReference type="Gene3D" id="1.20.58.530">
    <property type="match status" value="1"/>
</dbReference>
<dbReference type="EMBL" id="SELW01000218">
    <property type="protein sequence ID" value="TID30044.1"/>
    <property type="molecule type" value="Genomic_DNA"/>
</dbReference>
<dbReference type="SUPFAM" id="SSF52540">
    <property type="entry name" value="P-loop containing nucleoside triphosphate hydrolases"/>
    <property type="match status" value="1"/>
</dbReference>
<evidence type="ECO:0000313" key="12">
    <source>
        <dbReference type="EMBL" id="TID30044.1"/>
    </source>
</evidence>
<dbReference type="InterPro" id="IPR036961">
    <property type="entry name" value="Kinesin_motor_dom_sf"/>
</dbReference>
<dbReference type="GO" id="GO:0051015">
    <property type="term" value="F:actin filament binding"/>
    <property type="evidence" value="ECO:0007669"/>
    <property type="project" value="TreeGrafter"/>
</dbReference>
<dbReference type="PROSITE" id="PS51126">
    <property type="entry name" value="DILUTE"/>
    <property type="match status" value="1"/>
</dbReference>
<feature type="binding site" evidence="8">
    <location>
        <begin position="168"/>
        <end position="175"/>
    </location>
    <ligand>
        <name>ATP</name>
        <dbReference type="ChEBI" id="CHEBI:30616"/>
    </ligand>
</feature>
<dbReference type="Proteomes" id="UP000307173">
    <property type="component" value="Unassembled WGS sequence"/>
</dbReference>
<dbReference type="Gene3D" id="3.40.850.10">
    <property type="entry name" value="Kinesin motor domain"/>
    <property type="match status" value="1"/>
</dbReference>
<dbReference type="Pfam" id="PF00063">
    <property type="entry name" value="Myosin_head"/>
    <property type="match status" value="1"/>
</dbReference>
<keyword evidence="13" id="KW-1185">Reference proteome</keyword>